<proteinExistence type="predicted"/>
<dbReference type="AlphaFoldDB" id="T2G7G1"/>
<evidence type="ECO:0000313" key="2">
    <source>
        <dbReference type="Proteomes" id="UP000016587"/>
    </source>
</evidence>
<dbReference type="InterPro" id="IPR058956">
    <property type="entry name" value="MamC"/>
</dbReference>
<organism evidence="1 2">
    <name type="scientific">Megalodesulfovibrio gigas (strain ATCC 19364 / DSM 1382 / NCIMB 9332 / VKM B-1759)</name>
    <name type="common">Desulfovibrio gigas</name>
    <dbReference type="NCBI Taxonomy" id="1121448"/>
    <lineage>
        <taxon>Bacteria</taxon>
        <taxon>Pseudomonadati</taxon>
        <taxon>Thermodesulfobacteriota</taxon>
        <taxon>Desulfovibrionia</taxon>
        <taxon>Desulfovibrionales</taxon>
        <taxon>Desulfovibrionaceae</taxon>
        <taxon>Megalodesulfovibrio</taxon>
    </lineage>
</organism>
<dbReference type="EMBL" id="CP006585">
    <property type="protein sequence ID" value="AGW12530.1"/>
    <property type="molecule type" value="Genomic_DNA"/>
</dbReference>
<reference evidence="2" key="2">
    <citation type="submission" date="2013-07" db="EMBL/GenBank/DDBJ databases">
        <authorList>
            <person name="Morais-Silva F.O."/>
            <person name="Rezende A.M."/>
            <person name="Pimentel C."/>
            <person name="Resende D.M."/>
            <person name="Santos C.I."/>
            <person name="Clemente C."/>
            <person name="de Oliveira L.M."/>
            <person name="da Silva S.M."/>
            <person name="Costa D.A."/>
            <person name="Varela-Raposo A."/>
            <person name="Horacio E.C.A."/>
            <person name="Matos M."/>
            <person name="Flores O."/>
            <person name="Ruiz J.C."/>
            <person name="Rodrigues-Pousada C."/>
        </authorList>
    </citation>
    <scope>NUCLEOTIDE SEQUENCE [LARGE SCALE GENOMIC DNA]</scope>
    <source>
        <strain evidence="2">ATCC 19364 / DSM 1382 / NCIMB 9332 / VKM B-1759</strain>
    </source>
</reference>
<dbReference type="HOGENOM" id="CLU_1872084_0_0_7"/>
<protein>
    <submittedName>
        <fullName evidence="1">Uncharacterized protein</fullName>
    </submittedName>
</protein>
<name>T2G7G1_MEGG1</name>
<reference evidence="1 2" key="1">
    <citation type="journal article" date="2013" name="J. Bacteriol.">
        <title>Roles of HynAB and Ech, the only two hydrogenases found in the model sulfate reducer Desulfovibrio gigas.</title>
        <authorList>
            <person name="Morais-Silva F.O."/>
            <person name="Santos C.I."/>
            <person name="Rodrigues R."/>
            <person name="Pereira I.A."/>
            <person name="Rodrigues-Pousada C."/>
        </authorList>
    </citation>
    <scope>NUCLEOTIDE SEQUENCE [LARGE SCALE GENOMIC DNA]</scope>
    <source>
        <strain evidence="2">ATCC 19364 / DSM 1382 / NCIMB 9332 / VKM B-1759</strain>
    </source>
</reference>
<dbReference type="PATRIC" id="fig|1121448.10.peg.625"/>
<dbReference type="Pfam" id="PF26373">
    <property type="entry name" value="MamC"/>
    <property type="match status" value="1"/>
</dbReference>
<dbReference type="STRING" id="1121448.DGI_0623"/>
<sequence>MTKQNYAMSSSVATVAPVSRVALGAGVFGAVLGASAGLAEGIAGYRAGTMDKQQAAMHTIKEASGSGLAAAAGAAVATTVGMGGVVGLLGMFAVGTAVKYVWNNAMSGACKAAVAAAPAEPAIAAADSKGGKVVKQ</sequence>
<accession>T2G7G1</accession>
<dbReference type="RefSeq" id="WP_021759196.1">
    <property type="nucleotide sequence ID" value="NC_022444.1"/>
</dbReference>
<keyword evidence="2" id="KW-1185">Reference proteome</keyword>
<dbReference type="KEGG" id="dgg:DGI_0623"/>
<evidence type="ECO:0000313" key="1">
    <source>
        <dbReference type="EMBL" id="AGW12530.1"/>
    </source>
</evidence>
<gene>
    <name evidence="1" type="ORF">DGI_0623</name>
</gene>
<dbReference type="Proteomes" id="UP000016587">
    <property type="component" value="Chromosome"/>
</dbReference>